<proteinExistence type="predicted"/>
<sequence>MDLPLNSVLGASKIVDSISSLFFLVAVDSGVEDGNIFAVDSGVAAGRVVCTTVAAESGSVRSASKIICSISSLLFLIATESSVAADNMTCTIIVANPGIAASWVVCTIVAAESGVATSGIFPDESGLQLAAYLLLILALGLATWSVLPFHF</sequence>
<accession>A0A2K1Y389</accession>
<keyword evidence="1" id="KW-0812">Transmembrane</keyword>
<reference evidence="2 3" key="1">
    <citation type="journal article" date="2006" name="Science">
        <title>The genome of black cottonwood, Populus trichocarpa (Torr. &amp; Gray).</title>
        <authorList>
            <person name="Tuskan G.A."/>
            <person name="Difazio S."/>
            <person name="Jansson S."/>
            <person name="Bohlmann J."/>
            <person name="Grigoriev I."/>
            <person name="Hellsten U."/>
            <person name="Putnam N."/>
            <person name="Ralph S."/>
            <person name="Rombauts S."/>
            <person name="Salamov A."/>
            <person name="Schein J."/>
            <person name="Sterck L."/>
            <person name="Aerts A."/>
            <person name="Bhalerao R.R."/>
            <person name="Bhalerao R.P."/>
            <person name="Blaudez D."/>
            <person name="Boerjan W."/>
            <person name="Brun A."/>
            <person name="Brunner A."/>
            <person name="Busov V."/>
            <person name="Campbell M."/>
            <person name="Carlson J."/>
            <person name="Chalot M."/>
            <person name="Chapman J."/>
            <person name="Chen G.L."/>
            <person name="Cooper D."/>
            <person name="Coutinho P.M."/>
            <person name="Couturier J."/>
            <person name="Covert S."/>
            <person name="Cronk Q."/>
            <person name="Cunningham R."/>
            <person name="Davis J."/>
            <person name="Degroeve S."/>
            <person name="Dejardin A."/>
            <person name="Depamphilis C."/>
            <person name="Detter J."/>
            <person name="Dirks B."/>
            <person name="Dubchak I."/>
            <person name="Duplessis S."/>
            <person name="Ehlting J."/>
            <person name="Ellis B."/>
            <person name="Gendler K."/>
            <person name="Goodstein D."/>
            <person name="Gribskov M."/>
            <person name="Grimwood J."/>
            <person name="Groover A."/>
            <person name="Gunter L."/>
            <person name="Hamberger B."/>
            <person name="Heinze B."/>
            <person name="Helariutta Y."/>
            <person name="Henrissat B."/>
            <person name="Holligan D."/>
            <person name="Holt R."/>
            <person name="Huang W."/>
            <person name="Islam-Faridi N."/>
            <person name="Jones S."/>
            <person name="Jones-Rhoades M."/>
            <person name="Jorgensen R."/>
            <person name="Joshi C."/>
            <person name="Kangasjarvi J."/>
            <person name="Karlsson J."/>
            <person name="Kelleher C."/>
            <person name="Kirkpatrick R."/>
            <person name="Kirst M."/>
            <person name="Kohler A."/>
            <person name="Kalluri U."/>
            <person name="Larimer F."/>
            <person name="Leebens-Mack J."/>
            <person name="Leple J.C."/>
            <person name="Locascio P."/>
            <person name="Lou Y."/>
            <person name="Lucas S."/>
            <person name="Martin F."/>
            <person name="Montanini B."/>
            <person name="Napoli C."/>
            <person name="Nelson D.R."/>
            <person name="Nelson C."/>
            <person name="Nieminen K."/>
            <person name="Nilsson O."/>
            <person name="Pereda V."/>
            <person name="Peter G."/>
            <person name="Philippe R."/>
            <person name="Pilate G."/>
            <person name="Poliakov A."/>
            <person name="Razumovskaya J."/>
            <person name="Richardson P."/>
            <person name="Rinaldi C."/>
            <person name="Ritland K."/>
            <person name="Rouze P."/>
            <person name="Ryaboy D."/>
            <person name="Schmutz J."/>
            <person name="Schrader J."/>
            <person name="Segerman B."/>
            <person name="Shin H."/>
            <person name="Siddiqui A."/>
            <person name="Sterky F."/>
            <person name="Terry A."/>
            <person name="Tsai C.J."/>
            <person name="Uberbacher E."/>
            <person name="Unneberg P."/>
            <person name="Vahala J."/>
            <person name="Wall K."/>
            <person name="Wessler S."/>
            <person name="Yang G."/>
            <person name="Yin T."/>
            <person name="Douglas C."/>
            <person name="Marra M."/>
            <person name="Sandberg G."/>
            <person name="Van de Peer Y."/>
            <person name="Rokhsar D."/>
        </authorList>
    </citation>
    <scope>NUCLEOTIDE SEQUENCE [LARGE SCALE GENOMIC DNA]</scope>
    <source>
        <strain evidence="3">cv. Nisqually</strain>
    </source>
</reference>
<evidence type="ECO:0000313" key="2">
    <source>
        <dbReference type="EMBL" id="PNT07498.1"/>
    </source>
</evidence>
<protein>
    <submittedName>
        <fullName evidence="2">Uncharacterized protein</fullName>
    </submittedName>
</protein>
<dbReference type="InParanoid" id="A0A2K1Y389"/>
<organism evidence="2 3">
    <name type="scientific">Populus trichocarpa</name>
    <name type="common">Western balsam poplar</name>
    <name type="synonym">Populus balsamifera subsp. trichocarpa</name>
    <dbReference type="NCBI Taxonomy" id="3694"/>
    <lineage>
        <taxon>Eukaryota</taxon>
        <taxon>Viridiplantae</taxon>
        <taxon>Streptophyta</taxon>
        <taxon>Embryophyta</taxon>
        <taxon>Tracheophyta</taxon>
        <taxon>Spermatophyta</taxon>
        <taxon>Magnoliopsida</taxon>
        <taxon>eudicotyledons</taxon>
        <taxon>Gunneridae</taxon>
        <taxon>Pentapetalae</taxon>
        <taxon>rosids</taxon>
        <taxon>fabids</taxon>
        <taxon>Malpighiales</taxon>
        <taxon>Salicaceae</taxon>
        <taxon>Saliceae</taxon>
        <taxon>Populus</taxon>
    </lineage>
</organism>
<evidence type="ECO:0000256" key="1">
    <source>
        <dbReference type="SAM" id="Phobius"/>
    </source>
</evidence>
<dbReference type="AlphaFoldDB" id="A0A2K1Y389"/>
<evidence type="ECO:0000313" key="3">
    <source>
        <dbReference type="Proteomes" id="UP000006729"/>
    </source>
</evidence>
<feature type="transmembrane region" description="Helical" evidence="1">
    <location>
        <begin position="129"/>
        <end position="147"/>
    </location>
</feature>
<gene>
    <name evidence="2" type="ORF">POPTR_013G089700</name>
</gene>
<keyword evidence="1" id="KW-0472">Membrane</keyword>
<name>A0A2K1Y389_POPTR</name>
<dbReference type="Proteomes" id="UP000006729">
    <property type="component" value="Chromosome 13"/>
</dbReference>
<keyword evidence="3" id="KW-1185">Reference proteome</keyword>
<dbReference type="EMBL" id="CM009302">
    <property type="protein sequence ID" value="PNT07498.1"/>
    <property type="molecule type" value="Genomic_DNA"/>
</dbReference>
<keyword evidence="1" id="KW-1133">Transmembrane helix</keyword>